<reference evidence="2 3" key="1">
    <citation type="submission" date="2016-10" db="EMBL/GenBank/DDBJ databases">
        <authorList>
            <person name="Varghese N."/>
            <person name="Submissions S."/>
        </authorList>
    </citation>
    <scope>NUCLEOTIDE SEQUENCE [LARGE SCALE GENOMIC DNA]</scope>
    <source>
        <strain evidence="2 3">DSM 20586</strain>
    </source>
</reference>
<dbReference type="SUPFAM" id="SSF51735">
    <property type="entry name" value="NAD(P)-binding Rossmann-fold domains"/>
    <property type="match status" value="1"/>
</dbReference>
<feature type="domain" description="NAD(P)-binding" evidence="1">
    <location>
        <begin position="10"/>
        <end position="322"/>
    </location>
</feature>
<proteinExistence type="predicted"/>
<name>A0AB38A5N1_9ACTN</name>
<dbReference type="Proteomes" id="UP000183687">
    <property type="component" value="Unassembled WGS sequence"/>
</dbReference>
<dbReference type="Gene3D" id="3.90.25.10">
    <property type="entry name" value="UDP-galactose 4-epimerase, domain 1"/>
    <property type="match status" value="1"/>
</dbReference>
<organism evidence="2 3">
    <name type="scientific">Atopobium minutum</name>
    <dbReference type="NCBI Taxonomy" id="1381"/>
    <lineage>
        <taxon>Bacteria</taxon>
        <taxon>Bacillati</taxon>
        <taxon>Actinomycetota</taxon>
        <taxon>Coriobacteriia</taxon>
        <taxon>Coriobacteriales</taxon>
        <taxon>Atopobiaceae</taxon>
        <taxon>Atopobium</taxon>
    </lineage>
</organism>
<evidence type="ECO:0000313" key="2">
    <source>
        <dbReference type="EMBL" id="SEB53654.1"/>
    </source>
</evidence>
<dbReference type="InterPro" id="IPR016040">
    <property type="entry name" value="NAD(P)-bd_dom"/>
</dbReference>
<dbReference type="InterPro" id="IPR036291">
    <property type="entry name" value="NAD(P)-bd_dom_sf"/>
</dbReference>
<dbReference type="PANTHER" id="PTHR43000">
    <property type="entry name" value="DTDP-D-GLUCOSE 4,6-DEHYDRATASE-RELATED"/>
    <property type="match status" value="1"/>
</dbReference>
<dbReference type="Gene3D" id="3.40.50.720">
    <property type="entry name" value="NAD(P)-binding Rossmann-like Domain"/>
    <property type="match status" value="1"/>
</dbReference>
<comment type="caution">
    <text evidence="2">The sequence shown here is derived from an EMBL/GenBank/DDBJ whole genome shotgun (WGS) entry which is preliminary data.</text>
</comment>
<evidence type="ECO:0000313" key="3">
    <source>
        <dbReference type="Proteomes" id="UP000183687"/>
    </source>
</evidence>
<protein>
    <submittedName>
        <fullName evidence="2">dTDP-glucose 4,6-dehydratase</fullName>
    </submittedName>
</protein>
<evidence type="ECO:0000259" key="1">
    <source>
        <dbReference type="Pfam" id="PF16363"/>
    </source>
</evidence>
<dbReference type="EMBL" id="FNSH01000001">
    <property type="protein sequence ID" value="SEB53654.1"/>
    <property type="molecule type" value="Genomic_DNA"/>
</dbReference>
<dbReference type="AlphaFoldDB" id="A0AB38A5N1"/>
<sequence>MAQQALATYFVTGGAGFIGSHLTRALLTAQQPARVVVLDALSYAGNPENLLDIATDPYTAQLLYFAQVDVCDTDAVRALFTRFKPRIVFHLAAESHVDRSFAHPYPFKRTNVDGTHSIATCVRELAQSEGFCRMLHVSTDEVYGAIPADHAPVFETYAGAPTSPYSQSKLAAEKVIQAQLAQGLDAVIVRCCNAFGSHQFPEKLIPVVLSKAMNHQHIPVYGTGLQTREWMYVADHVKGILAAAYHGSTAQVYNLSSGVEITNLALVTALVDELAVYMHDPAISQSLICHVGDRQHHDLRYASNASKAAQELGWQAGSNVQEKLLDTLHWYAQHTSWLEHIANKSYRTAAVQQLKHALASRWIDT</sequence>
<accession>A0AB38A5N1</accession>
<dbReference type="Pfam" id="PF16363">
    <property type="entry name" value="GDP_Man_Dehyd"/>
    <property type="match status" value="1"/>
</dbReference>
<dbReference type="RefSeq" id="WP_002563365.1">
    <property type="nucleotide sequence ID" value="NZ_CALJSN010000006.1"/>
</dbReference>
<gene>
    <name evidence="2" type="ORF">SAMN04489746_0534</name>
</gene>